<dbReference type="RefSeq" id="WP_349428373.1">
    <property type="nucleotide sequence ID" value="NZ_CP151632.1"/>
</dbReference>
<evidence type="ECO:0000313" key="2">
    <source>
        <dbReference type="EMBL" id="WZO33838.1"/>
    </source>
</evidence>
<protein>
    <submittedName>
        <fullName evidence="2">Uncharacterized protein</fullName>
    </submittedName>
</protein>
<keyword evidence="1" id="KW-0472">Membrane</keyword>
<accession>A0AAU6SAF6</accession>
<proteinExistence type="predicted"/>
<dbReference type="EMBL" id="CP151632">
    <property type="protein sequence ID" value="WZO33838.1"/>
    <property type="molecule type" value="Genomic_DNA"/>
</dbReference>
<evidence type="ECO:0000256" key="1">
    <source>
        <dbReference type="SAM" id="Phobius"/>
    </source>
</evidence>
<name>A0AAU6SAF6_9MICO</name>
<dbReference type="AlphaFoldDB" id="A0AAU6SAF6"/>
<organism evidence="2">
    <name type="scientific">Microbacterium sp. LWS13-1.2</name>
    <dbReference type="NCBI Taxonomy" id="3135264"/>
    <lineage>
        <taxon>Bacteria</taxon>
        <taxon>Bacillati</taxon>
        <taxon>Actinomycetota</taxon>
        <taxon>Actinomycetes</taxon>
        <taxon>Micrococcales</taxon>
        <taxon>Microbacteriaceae</taxon>
        <taxon>Microbacterium</taxon>
    </lineage>
</organism>
<feature type="transmembrane region" description="Helical" evidence="1">
    <location>
        <begin position="6"/>
        <end position="27"/>
    </location>
</feature>
<keyword evidence="1" id="KW-0812">Transmembrane</keyword>
<sequence length="99" mass="10671">MDMGEIMVWAFASAAVALPVYFLWFAVDTHRRRSRGEAPSHSSGGLLGIEEFFYPTAENARAVWDAEQITPAPAPVPGDGPGVIDGNRIVIETGLRKTG</sequence>
<reference evidence="2" key="1">
    <citation type="submission" date="2024-04" db="EMBL/GenBank/DDBJ databases">
        <authorList>
            <person name="Roder T."/>
            <person name="Oberhansli S."/>
            <person name="Kreuzer M."/>
        </authorList>
    </citation>
    <scope>NUCLEOTIDE SEQUENCE</scope>
    <source>
        <strain evidence="2">LWS13-1.2</strain>
    </source>
</reference>
<keyword evidence="1" id="KW-1133">Transmembrane helix</keyword>
<gene>
    <name evidence="2" type="ORF">MRBLWS13_001474</name>
</gene>